<organism evidence="1 2">
    <name type="scientific">Pseudomonas entomophila</name>
    <dbReference type="NCBI Taxonomy" id="312306"/>
    <lineage>
        <taxon>Bacteria</taxon>
        <taxon>Pseudomonadati</taxon>
        <taxon>Pseudomonadota</taxon>
        <taxon>Gammaproteobacteria</taxon>
        <taxon>Pseudomonadales</taxon>
        <taxon>Pseudomonadaceae</taxon>
        <taxon>Pseudomonas</taxon>
    </lineage>
</organism>
<sequence>MIAVQVFFVLTVKGDRFIFAEGVVSNIFINDARRVGREDYVVVFKANSVQMASIEQDRHYEYVHKRPLRLNEVIHTGKNPYGTMSEIPYEQRLQMTNSQIATRRGKCCE</sequence>
<gene>
    <name evidence="1" type="ORF">RAH46_06670</name>
</gene>
<dbReference type="EMBL" id="CP132921">
    <property type="protein sequence ID" value="WMW07014.1"/>
    <property type="molecule type" value="Genomic_DNA"/>
</dbReference>
<dbReference type="GeneID" id="51821233"/>
<dbReference type="Proteomes" id="UP001183127">
    <property type="component" value="Chromosome"/>
</dbReference>
<name>A0ABY9QUE3_9PSED</name>
<evidence type="ECO:0000313" key="2">
    <source>
        <dbReference type="Proteomes" id="UP001183127"/>
    </source>
</evidence>
<dbReference type="RefSeq" id="WP_011535638.1">
    <property type="nucleotide sequence ID" value="NZ_CP132921.1"/>
</dbReference>
<proteinExistence type="predicted"/>
<accession>A0ABY9QUE3</accession>
<protein>
    <submittedName>
        <fullName evidence="1">Uncharacterized protein</fullName>
    </submittedName>
</protein>
<reference evidence="1 2" key="1">
    <citation type="submission" date="2023-08" db="EMBL/GenBank/DDBJ databases">
        <title>Complete Genome Sequence of Pseudomonas entomophila TVIN A01.</title>
        <authorList>
            <person name="Shelke T."/>
            <person name="Mahar N.S."/>
            <person name="Gupta I."/>
            <person name="Gupta V."/>
        </authorList>
    </citation>
    <scope>NUCLEOTIDE SEQUENCE [LARGE SCALE GENOMIC DNA]</scope>
    <source>
        <strain evidence="1 2">TVIN-A01</strain>
    </source>
</reference>
<evidence type="ECO:0000313" key="1">
    <source>
        <dbReference type="EMBL" id="WMW07014.1"/>
    </source>
</evidence>
<keyword evidence="2" id="KW-1185">Reference proteome</keyword>